<proteinExistence type="predicted"/>
<comment type="caution">
    <text evidence="1">The sequence shown here is derived from an EMBL/GenBank/DDBJ whole genome shotgun (WGS) entry which is preliminary data.</text>
</comment>
<name>A0A3A5H9Y4_9ACTN</name>
<dbReference type="AlphaFoldDB" id="A0A3A5H9Y4"/>
<gene>
    <name evidence="1" type="ORF">D4739_15310</name>
</gene>
<accession>A0A3A5H9Y4</accession>
<dbReference type="EMBL" id="QYRP01000002">
    <property type="protein sequence ID" value="RJS47449.1"/>
    <property type="molecule type" value="Genomic_DNA"/>
</dbReference>
<protein>
    <submittedName>
        <fullName evidence="1">Uncharacterized protein</fullName>
    </submittedName>
</protein>
<reference evidence="2" key="1">
    <citation type="submission" date="2018-09" db="EMBL/GenBank/DDBJ databases">
        <authorList>
            <person name="Zhu H."/>
        </authorList>
    </citation>
    <scope>NUCLEOTIDE SEQUENCE [LARGE SCALE GENOMIC DNA]</scope>
    <source>
        <strain evidence="2">K1W22B-1</strain>
    </source>
</reference>
<evidence type="ECO:0000313" key="2">
    <source>
        <dbReference type="Proteomes" id="UP000276542"/>
    </source>
</evidence>
<sequence length="199" mass="21684">MTVPAELADLELLELSESVMSGAGYVVQKAGIEGAQVLLVENDDNIAVIAAPITLQHLLEIEPLVSRSLSERLVAGPPNRKRWDAFVVFLCAQEATTEETEPIADLVNNLRFARRLVRIGVAPTRAGVSRSLRPLLPLPTAHDKPLLDPLDELRRILVVDGLDVAVVQAAVDDFQVAVPSSETSYQNSVRDRTEMGDDE</sequence>
<organism evidence="1 2">
    <name type="scientific">Nocardioides cavernaquae</name>
    <dbReference type="NCBI Taxonomy" id="2321396"/>
    <lineage>
        <taxon>Bacteria</taxon>
        <taxon>Bacillati</taxon>
        <taxon>Actinomycetota</taxon>
        <taxon>Actinomycetes</taxon>
        <taxon>Propionibacteriales</taxon>
        <taxon>Nocardioidaceae</taxon>
        <taxon>Nocardioides</taxon>
    </lineage>
</organism>
<dbReference type="RefSeq" id="WP_120061414.1">
    <property type="nucleotide sequence ID" value="NZ_QYRP01000002.1"/>
</dbReference>
<dbReference type="Proteomes" id="UP000276542">
    <property type="component" value="Unassembled WGS sequence"/>
</dbReference>
<evidence type="ECO:0000313" key="1">
    <source>
        <dbReference type="EMBL" id="RJS47449.1"/>
    </source>
</evidence>
<keyword evidence="2" id="KW-1185">Reference proteome</keyword>